<dbReference type="PATRIC" id="fig|1335048.3.peg.2549"/>
<keyword evidence="6 7" id="KW-0961">Cell wall biogenesis/degradation</keyword>
<dbReference type="RefSeq" id="WP_066813598.1">
    <property type="nucleotide sequence ID" value="NZ_CP012661.1"/>
</dbReference>
<keyword evidence="4 7" id="KW-0472">Membrane</keyword>
<dbReference type="Proteomes" id="UP000076128">
    <property type="component" value="Chromosome"/>
</dbReference>
<evidence type="ECO:0000256" key="2">
    <source>
        <dbReference type="ARBA" id="ARBA00022692"/>
    </source>
</evidence>
<dbReference type="InterPro" id="IPR003770">
    <property type="entry name" value="MLTG-like"/>
</dbReference>
<protein>
    <recommendedName>
        <fullName evidence="7">Endolytic murein transglycosylase</fullName>
        <ecNumber evidence="7">4.2.2.29</ecNumber>
    </recommendedName>
    <alternativeName>
        <fullName evidence="7">Peptidoglycan lytic transglycosylase</fullName>
    </alternativeName>
    <alternativeName>
        <fullName evidence="7">Peptidoglycan polymerization terminase</fullName>
    </alternativeName>
</protein>
<keyword evidence="7" id="KW-0997">Cell inner membrane</keyword>
<evidence type="ECO:0000256" key="3">
    <source>
        <dbReference type="ARBA" id="ARBA00022989"/>
    </source>
</evidence>
<dbReference type="AlphaFoldDB" id="A0A159Z3N0"/>
<evidence type="ECO:0000256" key="4">
    <source>
        <dbReference type="ARBA" id="ARBA00023136"/>
    </source>
</evidence>
<dbReference type="Gene3D" id="3.30.160.60">
    <property type="entry name" value="Classic Zinc Finger"/>
    <property type="match status" value="1"/>
</dbReference>
<keyword evidence="10" id="KW-1185">Reference proteome</keyword>
<keyword evidence="1 7" id="KW-1003">Cell membrane</keyword>
<evidence type="ECO:0000313" key="10">
    <source>
        <dbReference type="Proteomes" id="UP000076128"/>
    </source>
</evidence>
<keyword evidence="2 7" id="KW-0812">Transmembrane</keyword>
<comment type="catalytic activity">
    <reaction evidence="7">
        <text>a peptidoglycan chain = a peptidoglycan chain with N-acetyl-1,6-anhydromuramyl-[peptide] at the reducing end + a peptidoglycan chain with N-acetylglucosamine at the non-reducing end.</text>
        <dbReference type="EC" id="4.2.2.29"/>
    </reaction>
</comment>
<dbReference type="GO" id="GO:0008932">
    <property type="term" value="F:lytic endotransglycosylase activity"/>
    <property type="evidence" value="ECO:0007669"/>
    <property type="project" value="UniProtKB-UniRule"/>
</dbReference>
<comment type="function">
    <text evidence="7">Functions as a peptidoglycan terminase that cleaves nascent peptidoglycan strands endolytically to terminate their elongation.</text>
</comment>
<dbReference type="PANTHER" id="PTHR30518:SF2">
    <property type="entry name" value="ENDOLYTIC MUREIN TRANSGLYCOSYLASE"/>
    <property type="match status" value="1"/>
</dbReference>
<dbReference type="Gene3D" id="3.30.1490.480">
    <property type="entry name" value="Endolytic murein transglycosylase"/>
    <property type="match status" value="1"/>
</dbReference>
<feature type="site" description="Important for catalytic activity" evidence="7">
    <location>
        <position position="259"/>
    </location>
</feature>
<gene>
    <name evidence="7" type="primary">mltG</name>
    <name evidence="9" type="ORF">AKL17_2446</name>
</gene>
<dbReference type="PANTHER" id="PTHR30518">
    <property type="entry name" value="ENDOLYTIC MUREIN TRANSGLYCOSYLASE"/>
    <property type="match status" value="1"/>
</dbReference>
<dbReference type="EMBL" id="CP012661">
    <property type="protein sequence ID" value="AMY69691.1"/>
    <property type="molecule type" value="Genomic_DNA"/>
</dbReference>
<evidence type="ECO:0000256" key="8">
    <source>
        <dbReference type="SAM" id="MobiDB-lite"/>
    </source>
</evidence>
<name>A0A159Z3N0_9RHOB</name>
<evidence type="ECO:0000256" key="1">
    <source>
        <dbReference type="ARBA" id="ARBA00022475"/>
    </source>
</evidence>
<feature type="region of interest" description="Disordered" evidence="8">
    <location>
        <begin position="380"/>
        <end position="399"/>
    </location>
</feature>
<keyword evidence="3 7" id="KW-1133">Transmembrane helix</keyword>
<dbReference type="EC" id="4.2.2.29" evidence="7"/>
<dbReference type="CDD" id="cd08010">
    <property type="entry name" value="MltG_like"/>
    <property type="match status" value="1"/>
</dbReference>
<dbReference type="Pfam" id="PF02618">
    <property type="entry name" value="YceG"/>
    <property type="match status" value="2"/>
</dbReference>
<comment type="similarity">
    <text evidence="7">Belongs to the transglycosylase MltG family.</text>
</comment>
<evidence type="ECO:0000256" key="5">
    <source>
        <dbReference type="ARBA" id="ARBA00023239"/>
    </source>
</evidence>
<dbReference type="HAMAP" id="MF_02065">
    <property type="entry name" value="MltG"/>
    <property type="match status" value="1"/>
</dbReference>
<proteinExistence type="inferred from homology"/>
<accession>A0A159Z3N0</accession>
<dbReference type="OrthoDB" id="9814591at2"/>
<dbReference type="FunFam" id="3.30.160.60:FF:000242">
    <property type="entry name" value="Endolytic murein transglycosylase"/>
    <property type="match status" value="1"/>
</dbReference>
<dbReference type="GO" id="GO:0071555">
    <property type="term" value="P:cell wall organization"/>
    <property type="evidence" value="ECO:0007669"/>
    <property type="project" value="UniProtKB-KW"/>
</dbReference>
<organism evidence="9 10">
    <name type="scientific">Frigidibacter mobilis</name>
    <dbReference type="NCBI Taxonomy" id="1335048"/>
    <lineage>
        <taxon>Bacteria</taxon>
        <taxon>Pseudomonadati</taxon>
        <taxon>Pseudomonadota</taxon>
        <taxon>Alphaproteobacteria</taxon>
        <taxon>Rhodobacterales</taxon>
        <taxon>Paracoccaceae</taxon>
        <taxon>Frigidibacter</taxon>
    </lineage>
</organism>
<evidence type="ECO:0000256" key="7">
    <source>
        <dbReference type="HAMAP-Rule" id="MF_02065"/>
    </source>
</evidence>
<reference evidence="9 10" key="1">
    <citation type="submission" date="2015-09" db="EMBL/GenBank/DDBJ databases">
        <title>Complete genome sequence of Defluviimonas alba cai42t isolated from an oilfield in Xinjiang.</title>
        <authorList>
            <person name="Geng S."/>
            <person name="Pan X."/>
            <person name="Wu X."/>
        </authorList>
    </citation>
    <scope>NUCLEOTIDE SEQUENCE [LARGE SCALE GENOMIC DNA]</scope>
    <source>
        <strain evidence="10">cai42</strain>
    </source>
</reference>
<evidence type="ECO:0000313" key="9">
    <source>
        <dbReference type="EMBL" id="AMY69691.1"/>
    </source>
</evidence>
<dbReference type="GO" id="GO:0009252">
    <property type="term" value="P:peptidoglycan biosynthetic process"/>
    <property type="evidence" value="ECO:0007669"/>
    <property type="project" value="UniProtKB-UniRule"/>
</dbReference>
<dbReference type="STRING" id="1335048.AKL17_2446"/>
<dbReference type="KEGG" id="daa:AKL17_2446"/>
<keyword evidence="5 7" id="KW-0456">Lyase</keyword>
<sequence>MWRSLASNFLTLAIVILVAAGGVVAWGQRQFTQPGPLAQAICLRVDQGASLRRVSDDLEAQGAITSGYVFRVGADYTDRANQLKFGSYLIAPHASMTEIVDVITKGGQSTCGTEINYRIGVLVAEVLVRELDPETNRYVEVAKFDPATTAAPEAYVDIAETADVRFRVTLAEGATSWQVVEALKRAEFLQGELGAVPAEGTLAPDSYEVTRGTGRQTVLDEMARRQAATLAELWANRVDGLPYDTPEEALVMASLIEKETGVPTERRRVASVFVNRLRQGMRLQTDPAVIYGITNGQGPLGRGLRQSELRRETPFNTYVIDGLPPSPIANPGRESIAAALDPEQSDYLYFVADGTGGHAFGRTLAEHNQNVARWREIERQQGTQAVPQTVQPAEAPPAN</sequence>
<dbReference type="NCBIfam" id="TIGR00247">
    <property type="entry name" value="endolytic transglycosylase MltG"/>
    <property type="match status" value="1"/>
</dbReference>
<evidence type="ECO:0000256" key="6">
    <source>
        <dbReference type="ARBA" id="ARBA00023316"/>
    </source>
</evidence>
<dbReference type="GO" id="GO:0005886">
    <property type="term" value="C:plasma membrane"/>
    <property type="evidence" value="ECO:0007669"/>
    <property type="project" value="UniProtKB-UniRule"/>
</dbReference>
<feature type="compositionally biased region" description="Polar residues" evidence="8">
    <location>
        <begin position="380"/>
        <end position="391"/>
    </location>
</feature>